<reference evidence="2" key="1">
    <citation type="submission" date="2022-01" db="EMBL/GenBank/DDBJ databases">
        <authorList>
            <person name="Karlyshev A.V."/>
            <person name="Jaspars M."/>
        </authorList>
    </citation>
    <scope>NUCLEOTIDE SEQUENCE</scope>
    <source>
        <strain evidence="2">AGSA3-2</strain>
    </source>
</reference>
<keyword evidence="3" id="KW-1185">Reference proteome</keyword>
<feature type="transmembrane region" description="Helical" evidence="1">
    <location>
        <begin position="140"/>
        <end position="159"/>
    </location>
</feature>
<evidence type="ECO:0000256" key="1">
    <source>
        <dbReference type="SAM" id="Phobius"/>
    </source>
</evidence>
<feature type="transmembrane region" description="Helical" evidence="1">
    <location>
        <begin position="91"/>
        <end position="110"/>
    </location>
</feature>
<dbReference type="Proteomes" id="UP001107961">
    <property type="component" value="Unassembled WGS sequence"/>
</dbReference>
<sequence length="189" mass="20347">MRPVTEEVPDNPDAGWGIALVAVGAISLVYGFGMTLLYLAAETRPDHVIWPLLVLAALGDTLLIVASWPLWHRLLRTQRRNDGPIRLVPMAQWGVRALIALVGAGIAFYAYRRIPQALPLLTLSGWQGALAKGATDALNVYGALCLLLCAWRGVLALCLDIDRARYDKTVPHEAPAAPPSNPGTAQGQP</sequence>
<comment type="caution">
    <text evidence="2">The sequence shown here is derived from an EMBL/GenBank/DDBJ whole genome shotgun (WGS) entry which is preliminary data.</text>
</comment>
<feature type="transmembrane region" description="Helical" evidence="1">
    <location>
        <begin position="16"/>
        <end position="41"/>
    </location>
</feature>
<accession>A0A9Q3ZGH4</accession>
<protein>
    <submittedName>
        <fullName evidence="2">Uncharacterized protein</fullName>
    </submittedName>
</protein>
<name>A0A9Q3ZGH4_9GAMM</name>
<proteinExistence type="predicted"/>
<keyword evidence="1" id="KW-0472">Membrane</keyword>
<keyword evidence="1" id="KW-0812">Transmembrane</keyword>
<dbReference type="RefSeq" id="WP_233918368.1">
    <property type="nucleotide sequence ID" value="NZ_JAJVKS010000029.1"/>
</dbReference>
<dbReference type="EMBL" id="JAJVKT010000036">
    <property type="protein sequence ID" value="MCE7511006.1"/>
    <property type="molecule type" value="Genomic_DNA"/>
</dbReference>
<dbReference type="AlphaFoldDB" id="A0A9Q3ZGH4"/>
<evidence type="ECO:0000313" key="3">
    <source>
        <dbReference type="Proteomes" id="UP001107961"/>
    </source>
</evidence>
<feature type="transmembrane region" description="Helical" evidence="1">
    <location>
        <begin position="48"/>
        <end position="71"/>
    </location>
</feature>
<organism evidence="2 3">
    <name type="scientific">Alloalcanivorax xenomutans</name>
    <dbReference type="NCBI Taxonomy" id="1094342"/>
    <lineage>
        <taxon>Bacteria</taxon>
        <taxon>Pseudomonadati</taxon>
        <taxon>Pseudomonadota</taxon>
        <taxon>Gammaproteobacteria</taxon>
        <taxon>Oceanospirillales</taxon>
        <taxon>Alcanivoracaceae</taxon>
        <taxon>Alloalcanivorax</taxon>
    </lineage>
</organism>
<gene>
    <name evidence="2" type="ORF">LZG35_20420</name>
</gene>
<keyword evidence="1" id="KW-1133">Transmembrane helix</keyword>
<evidence type="ECO:0000313" key="2">
    <source>
        <dbReference type="EMBL" id="MCE7511006.1"/>
    </source>
</evidence>